<organism evidence="12 13">
    <name type="scientific">Trichinella patagoniensis</name>
    <dbReference type="NCBI Taxonomy" id="990121"/>
    <lineage>
        <taxon>Eukaryota</taxon>
        <taxon>Metazoa</taxon>
        <taxon>Ecdysozoa</taxon>
        <taxon>Nematoda</taxon>
        <taxon>Enoplea</taxon>
        <taxon>Dorylaimia</taxon>
        <taxon>Trichinellida</taxon>
        <taxon>Trichinellidae</taxon>
        <taxon>Trichinella</taxon>
    </lineage>
</organism>
<dbReference type="GO" id="GO:0006412">
    <property type="term" value="P:translation"/>
    <property type="evidence" value="ECO:0007669"/>
    <property type="project" value="InterPro"/>
</dbReference>
<comment type="function">
    <text evidence="8">Mitochondrial ribosome (mitoribosome) assembly factor. Binds at the interface of the head and body domains of the mitochondrial small ribosomal subunit (mt-SSU), occluding the mRNA channel and preventing compaction of the head domain towards the body. Probable inactive methyltransferase: retains the characteristic folding and ability to bind S-adenosyl-L-methionine, but it probably lost its methyltransferase activity.</text>
</comment>
<dbReference type="InterPro" id="IPR038596">
    <property type="entry name" value="Janus_sf"/>
</dbReference>
<keyword evidence="5" id="KW-0408">Iron</keyword>
<dbReference type="GO" id="GO:0008168">
    <property type="term" value="F:methyltransferase activity"/>
    <property type="evidence" value="ECO:0007669"/>
    <property type="project" value="UniProtKB-KW"/>
</dbReference>
<dbReference type="AlphaFoldDB" id="A0A0V0ZA39"/>
<sequence length="603" mass="69422">MSLNSVEDVVIDEGTFKYILLLVKSSSSEKFIVRGFSKCEYHDDILQEVSPEIIGKGMQVKCVGGGRINHDSVNRTLDVYVIVSVIKGFGKADHEKTVSILKKRFPDYNFNYFRLLSPLSVGFCFSTQNVQRSVNCKQCKIVVDANIEKTACNPELKFKPRKHPGRFSSAIVDLPDELHRIILNVLDSADSMKIIKLEARKLNNFLSMRKPPASEEEIRNEALKIFQTLHEEDRIKAEKGGNQWPPADESDEDKELRQKNLRGRMLKKLKSVLYYWKPKVYNTETKCLAYLMARFASQYAVMKRILDQIKARNPEICPEHVFDFGSGVGSTFWACESTWPGKISEYYMVDVSSKMNDLALKLLTHGQPFGNIRHDNVNVRQFLPVQHDRKYDFVIAANVLLELESNEQRLYVIDNLWRKTNIFFIIIENGRKSGNGLVLEARNYILQKYCSTNSPDDLRGHVYAPCAHQFGCPREEHPEPCNFPVTYFPLKIPGCKREAQTELFSYVIMKKGSQSGVNMWPRLVRQPQIRRRHIWCELCTEHGFLERVVVTKRRSGKLLYHMAKNSEWGDLLPSMTSDRLPEDDTDDVSPQECDISSQKEIAD</sequence>
<dbReference type="GO" id="GO:0005763">
    <property type="term" value="C:mitochondrial small ribosomal subunit"/>
    <property type="evidence" value="ECO:0007669"/>
    <property type="project" value="TreeGrafter"/>
</dbReference>
<evidence type="ECO:0000256" key="3">
    <source>
        <dbReference type="ARBA" id="ARBA00022723"/>
    </source>
</evidence>
<evidence type="ECO:0000256" key="1">
    <source>
        <dbReference type="ARBA" id="ARBA00004173"/>
    </source>
</evidence>
<name>A0A0V0ZA39_9BILA</name>
<dbReference type="Gene3D" id="3.40.50.150">
    <property type="entry name" value="Vaccinia Virus protein VP39"/>
    <property type="match status" value="1"/>
</dbReference>
<evidence type="ECO:0000256" key="10">
    <source>
        <dbReference type="PIRSR" id="PIRSR607702-2"/>
    </source>
</evidence>
<comment type="subcellular location">
    <subcellularLocation>
        <location evidence="1">Mitochondrion</location>
    </subcellularLocation>
</comment>
<proteinExistence type="inferred from homology"/>
<evidence type="ECO:0000256" key="6">
    <source>
        <dbReference type="ARBA" id="ARBA00023014"/>
    </source>
</evidence>
<protein>
    <submittedName>
        <fullName evidence="12">Methyltransferase-like protein 17, mitochondrial</fullName>
    </submittedName>
</protein>
<keyword evidence="6" id="KW-0411">Iron-sulfur</keyword>
<dbReference type="GO" id="GO:0046872">
    <property type="term" value="F:metal ion binding"/>
    <property type="evidence" value="ECO:0007669"/>
    <property type="project" value="UniProtKB-KW"/>
</dbReference>
<comment type="similarity">
    <text evidence="2">Belongs to the janus family.</text>
</comment>
<dbReference type="PANTHER" id="PTHR13184:SF5">
    <property type="entry name" value="METHYLTRANSFERASE-LIKE PROTEIN 17, MITOCHONDRIAL"/>
    <property type="match status" value="1"/>
</dbReference>
<evidence type="ECO:0000256" key="5">
    <source>
        <dbReference type="ARBA" id="ARBA00023004"/>
    </source>
</evidence>
<keyword evidence="12" id="KW-0489">Methyltransferase</keyword>
<dbReference type="InterPro" id="IPR007702">
    <property type="entry name" value="Janus"/>
</dbReference>
<dbReference type="SUPFAM" id="SSF143724">
    <property type="entry name" value="PHP14-like"/>
    <property type="match status" value="1"/>
</dbReference>
<keyword evidence="4" id="KW-0809">Transit peptide</keyword>
<accession>A0A0V0ZA39</accession>
<keyword evidence="7" id="KW-0496">Mitochondrion</keyword>
<evidence type="ECO:0000256" key="9">
    <source>
        <dbReference type="PIRSR" id="PIRSR607702-1"/>
    </source>
</evidence>
<dbReference type="Proteomes" id="UP000054783">
    <property type="component" value="Unassembled WGS sequence"/>
</dbReference>
<feature type="compositionally biased region" description="Polar residues" evidence="11">
    <location>
        <begin position="594"/>
        <end position="603"/>
    </location>
</feature>
<dbReference type="InterPro" id="IPR029063">
    <property type="entry name" value="SAM-dependent_MTases_sf"/>
</dbReference>
<dbReference type="PANTHER" id="PTHR13184">
    <property type="entry name" value="37S RIBOSOMAL PROTEIN S22"/>
    <property type="match status" value="1"/>
</dbReference>
<gene>
    <name evidence="12" type="primary">METTL17</name>
    <name evidence="12" type="ORF">T12_14670</name>
</gene>
<keyword evidence="13" id="KW-1185">Reference proteome</keyword>
<dbReference type="CDD" id="cd02440">
    <property type="entry name" value="AdoMet_MTases"/>
    <property type="match status" value="1"/>
</dbReference>
<keyword evidence="3" id="KW-0479">Metal-binding</keyword>
<dbReference type="GO" id="GO:0032259">
    <property type="term" value="P:methylation"/>
    <property type="evidence" value="ECO:0007669"/>
    <property type="project" value="UniProtKB-KW"/>
</dbReference>
<dbReference type="OrthoDB" id="421327at2759"/>
<dbReference type="EMBL" id="JYDQ01000275">
    <property type="protein sequence ID" value="KRY09415.1"/>
    <property type="molecule type" value="Genomic_DNA"/>
</dbReference>
<dbReference type="InterPro" id="IPR052571">
    <property type="entry name" value="Mt_RNA_Methyltransferase"/>
</dbReference>
<evidence type="ECO:0000313" key="13">
    <source>
        <dbReference type="Proteomes" id="UP000054783"/>
    </source>
</evidence>
<keyword evidence="12" id="KW-0808">Transferase</keyword>
<dbReference type="STRING" id="990121.A0A0V0ZA39"/>
<dbReference type="InterPro" id="IPR015324">
    <property type="entry name" value="Ribosomal_Rsm22-like"/>
</dbReference>
<evidence type="ECO:0000256" key="8">
    <source>
        <dbReference type="ARBA" id="ARBA00045681"/>
    </source>
</evidence>
<evidence type="ECO:0000256" key="7">
    <source>
        <dbReference type="ARBA" id="ARBA00023128"/>
    </source>
</evidence>
<dbReference type="Gene3D" id="3.50.20.20">
    <property type="entry name" value="Janus/Ocnus"/>
    <property type="match status" value="1"/>
</dbReference>
<feature type="active site" description="Proton acceptor" evidence="9">
    <location>
        <position position="42"/>
    </location>
</feature>
<dbReference type="Pfam" id="PF09243">
    <property type="entry name" value="Rsm22"/>
    <property type="match status" value="1"/>
</dbReference>
<feature type="binding site" evidence="10">
    <location>
        <position position="17"/>
    </location>
    <ligand>
        <name>substrate</name>
    </ligand>
</feature>
<feature type="region of interest" description="Disordered" evidence="11">
    <location>
        <begin position="236"/>
        <end position="255"/>
    </location>
</feature>
<evidence type="ECO:0000256" key="4">
    <source>
        <dbReference type="ARBA" id="ARBA00022946"/>
    </source>
</evidence>
<comment type="caution">
    <text evidence="12">The sequence shown here is derived from an EMBL/GenBank/DDBJ whole genome shotgun (WGS) entry which is preliminary data.</text>
</comment>
<feature type="region of interest" description="Disordered" evidence="11">
    <location>
        <begin position="572"/>
        <end position="603"/>
    </location>
</feature>
<evidence type="ECO:0000256" key="2">
    <source>
        <dbReference type="ARBA" id="ARBA00010971"/>
    </source>
</evidence>
<evidence type="ECO:0000256" key="11">
    <source>
        <dbReference type="SAM" id="MobiDB-lite"/>
    </source>
</evidence>
<reference evidence="12 13" key="1">
    <citation type="submission" date="2015-01" db="EMBL/GenBank/DDBJ databases">
        <title>Evolution of Trichinella species and genotypes.</title>
        <authorList>
            <person name="Korhonen P.K."/>
            <person name="Edoardo P."/>
            <person name="Giuseppe L.R."/>
            <person name="Gasser R.B."/>
        </authorList>
    </citation>
    <scope>NUCLEOTIDE SEQUENCE [LARGE SCALE GENOMIC DNA]</scope>
    <source>
        <strain evidence="12">ISS2496</strain>
    </source>
</reference>
<dbReference type="SUPFAM" id="SSF53335">
    <property type="entry name" value="S-adenosyl-L-methionine-dependent methyltransferases"/>
    <property type="match status" value="1"/>
</dbReference>
<dbReference type="GO" id="GO:0051536">
    <property type="term" value="F:iron-sulfur cluster binding"/>
    <property type="evidence" value="ECO:0007669"/>
    <property type="project" value="UniProtKB-KW"/>
</dbReference>
<dbReference type="GO" id="GO:0003735">
    <property type="term" value="F:structural constituent of ribosome"/>
    <property type="evidence" value="ECO:0007669"/>
    <property type="project" value="TreeGrafter"/>
</dbReference>
<evidence type="ECO:0000313" key="12">
    <source>
        <dbReference type="EMBL" id="KRY09415.1"/>
    </source>
</evidence>
<dbReference type="Pfam" id="PF05005">
    <property type="entry name" value="Ocnus"/>
    <property type="match status" value="1"/>
</dbReference>